<dbReference type="OrthoDB" id="119018at2759"/>
<feature type="domain" description="Reverse transcriptase Ty1/copia-type" evidence="1">
    <location>
        <begin position="31"/>
        <end position="214"/>
    </location>
</feature>
<evidence type="ECO:0000313" key="2">
    <source>
        <dbReference type="EMBL" id="RDX92028.1"/>
    </source>
</evidence>
<proteinExistence type="predicted"/>
<evidence type="ECO:0000313" key="3">
    <source>
        <dbReference type="Proteomes" id="UP000257109"/>
    </source>
</evidence>
<dbReference type="AlphaFoldDB" id="A0A371GN81"/>
<comment type="caution">
    <text evidence="2">The sequence shown here is derived from an EMBL/GenBank/DDBJ whole genome shotgun (WGS) entry which is preliminary data.</text>
</comment>
<gene>
    <name evidence="2" type="primary">GIP</name>
    <name evidence="2" type="ORF">CR513_25903</name>
</gene>
<accession>A0A371GN81</accession>
<name>A0A371GN81_MUCPR</name>
<dbReference type="Pfam" id="PF07727">
    <property type="entry name" value="RVT_2"/>
    <property type="match status" value="1"/>
</dbReference>
<reference evidence="2" key="1">
    <citation type="submission" date="2018-05" db="EMBL/GenBank/DDBJ databases">
        <title>Draft genome of Mucuna pruriens seed.</title>
        <authorList>
            <person name="Nnadi N.E."/>
            <person name="Vos R."/>
            <person name="Hasami M.H."/>
            <person name="Devisetty U.K."/>
            <person name="Aguiy J.C."/>
        </authorList>
    </citation>
    <scope>NUCLEOTIDE SEQUENCE [LARGE SCALE GENOMIC DNA]</scope>
    <source>
        <strain evidence="2">JCA_2017</strain>
    </source>
</reference>
<dbReference type="InterPro" id="IPR013103">
    <property type="entry name" value="RVT_2"/>
</dbReference>
<evidence type="ECO:0000259" key="1">
    <source>
        <dbReference type="Pfam" id="PF07727"/>
    </source>
</evidence>
<organism evidence="2 3">
    <name type="scientific">Mucuna pruriens</name>
    <name type="common">Velvet bean</name>
    <name type="synonym">Dolichos pruriens</name>
    <dbReference type="NCBI Taxonomy" id="157652"/>
    <lineage>
        <taxon>Eukaryota</taxon>
        <taxon>Viridiplantae</taxon>
        <taxon>Streptophyta</taxon>
        <taxon>Embryophyta</taxon>
        <taxon>Tracheophyta</taxon>
        <taxon>Spermatophyta</taxon>
        <taxon>Magnoliopsida</taxon>
        <taxon>eudicotyledons</taxon>
        <taxon>Gunneridae</taxon>
        <taxon>Pentapetalae</taxon>
        <taxon>rosids</taxon>
        <taxon>fabids</taxon>
        <taxon>Fabales</taxon>
        <taxon>Fabaceae</taxon>
        <taxon>Papilionoideae</taxon>
        <taxon>50 kb inversion clade</taxon>
        <taxon>NPAAA clade</taxon>
        <taxon>indigoferoid/millettioid clade</taxon>
        <taxon>Phaseoleae</taxon>
        <taxon>Mucuna</taxon>
    </lineage>
</organism>
<dbReference type="EMBL" id="QJKJ01004968">
    <property type="protein sequence ID" value="RDX92028.1"/>
    <property type="molecule type" value="Genomic_DNA"/>
</dbReference>
<keyword evidence="3" id="KW-1185">Reference proteome</keyword>
<feature type="non-terminal residue" evidence="2">
    <location>
        <position position="1"/>
    </location>
</feature>
<dbReference type="STRING" id="157652.A0A371GN81"/>
<protein>
    <submittedName>
        <fullName evidence="2">Copia protein</fullName>
    </submittedName>
</protein>
<dbReference type="Proteomes" id="UP000257109">
    <property type="component" value="Unassembled WGS sequence"/>
</dbReference>
<sequence length="308" mass="35810">MCLESKNIEEVLKDDDWIITVEEELYQFTKNNVWKLVPKLEHKSIIGTRWVFRNKLDKNGYNQQEGIGFTETFVAIAILEAIRIMLAFVAYKDIKAFQMDVKSAFLNGLTKEEVFVKQPLGFKNTKHLNHVFKLKKVLYGLKQAPCAWYDKLSSFLISNGFSREEVDTTLFRKEENKDFILVQIYNFFDFMQSKFEMSMMGELKFFLRLQVKQEDKDILSIPLTLNRKKSTSGGCHFIESCLVSWACKKQISIALSIAKVKYISAISCCPQHLGIQIINGLYICTKPLFEERFAFIRENLNMHSLIDA</sequence>